<feature type="transmembrane region" description="Helical" evidence="9">
    <location>
        <begin position="96"/>
        <end position="113"/>
    </location>
</feature>
<dbReference type="PRINTS" id="PR00762">
    <property type="entry name" value="CLCHANNEL"/>
</dbReference>
<dbReference type="GO" id="GO:0005886">
    <property type="term" value="C:plasma membrane"/>
    <property type="evidence" value="ECO:0007669"/>
    <property type="project" value="TreeGrafter"/>
</dbReference>
<dbReference type="OrthoDB" id="44789at2759"/>
<dbReference type="InterPro" id="IPR014743">
    <property type="entry name" value="Cl-channel_core"/>
</dbReference>
<feature type="transmembrane region" description="Helical" evidence="9">
    <location>
        <begin position="638"/>
        <end position="659"/>
    </location>
</feature>
<evidence type="ECO:0000256" key="2">
    <source>
        <dbReference type="ARBA" id="ARBA00022448"/>
    </source>
</evidence>
<dbReference type="GO" id="GO:0005794">
    <property type="term" value="C:Golgi apparatus"/>
    <property type="evidence" value="ECO:0007669"/>
    <property type="project" value="TreeGrafter"/>
</dbReference>
<dbReference type="VEuPathDB" id="FungiDB:LELG_00091"/>
<feature type="transmembrane region" description="Helical" evidence="9">
    <location>
        <begin position="606"/>
        <end position="626"/>
    </location>
</feature>
<dbReference type="InterPro" id="IPR046342">
    <property type="entry name" value="CBS_dom_sf"/>
</dbReference>
<keyword evidence="4 9" id="KW-1133">Transmembrane helix</keyword>
<dbReference type="InterPro" id="IPR001807">
    <property type="entry name" value="ClC"/>
</dbReference>
<dbReference type="PANTHER" id="PTHR45711">
    <property type="entry name" value="CHLORIDE CHANNEL PROTEIN"/>
    <property type="match status" value="1"/>
</dbReference>
<dbReference type="GO" id="GO:0005247">
    <property type="term" value="F:voltage-gated chloride channel activity"/>
    <property type="evidence" value="ECO:0007669"/>
    <property type="project" value="TreeGrafter"/>
</dbReference>
<keyword evidence="6 9" id="KW-0472">Membrane</keyword>
<evidence type="ECO:0000313" key="11">
    <source>
        <dbReference type="Proteomes" id="UP000001996"/>
    </source>
</evidence>
<protein>
    <recommendedName>
        <fullName evidence="12">Chloride channel protein</fullName>
    </recommendedName>
</protein>
<proteinExistence type="predicted"/>
<dbReference type="CDD" id="cd03684">
    <property type="entry name" value="ClC_3_like"/>
    <property type="match status" value="1"/>
</dbReference>
<reference evidence="10 11" key="1">
    <citation type="journal article" date="2009" name="Nature">
        <title>Evolution of pathogenicity and sexual reproduction in eight Candida genomes.</title>
        <authorList>
            <person name="Butler G."/>
            <person name="Rasmussen M.D."/>
            <person name="Lin M.F."/>
            <person name="Santos M.A."/>
            <person name="Sakthikumar S."/>
            <person name="Munro C.A."/>
            <person name="Rheinbay E."/>
            <person name="Grabherr M."/>
            <person name="Forche A."/>
            <person name="Reedy J.L."/>
            <person name="Agrafioti I."/>
            <person name="Arnaud M.B."/>
            <person name="Bates S."/>
            <person name="Brown A.J."/>
            <person name="Brunke S."/>
            <person name="Costanzo M.C."/>
            <person name="Fitzpatrick D.A."/>
            <person name="de Groot P.W."/>
            <person name="Harris D."/>
            <person name="Hoyer L.L."/>
            <person name="Hube B."/>
            <person name="Klis F.M."/>
            <person name="Kodira C."/>
            <person name="Lennard N."/>
            <person name="Logue M.E."/>
            <person name="Martin R."/>
            <person name="Neiman A.M."/>
            <person name="Nikolaou E."/>
            <person name="Quail M.A."/>
            <person name="Quinn J."/>
            <person name="Santos M.C."/>
            <person name="Schmitzberger F.F."/>
            <person name="Sherlock G."/>
            <person name="Shah P."/>
            <person name="Silverstein K.A."/>
            <person name="Skrzypek M.S."/>
            <person name="Soll D."/>
            <person name="Staggs R."/>
            <person name="Stansfield I."/>
            <person name="Stumpf M.P."/>
            <person name="Sudbery P.E."/>
            <person name="Srikantha T."/>
            <person name="Zeng Q."/>
            <person name="Berman J."/>
            <person name="Berriman M."/>
            <person name="Heitman J."/>
            <person name="Gow N.A."/>
            <person name="Lorenz M.C."/>
            <person name="Birren B.W."/>
            <person name="Kellis M."/>
            <person name="Cuomo C.A."/>
        </authorList>
    </citation>
    <scope>NUCLEOTIDE SEQUENCE [LARGE SCALE GENOMIC DNA]</scope>
    <source>
        <strain evidence="11">ATCC 11503 / BCRC 21390 / CBS 2605 / JCM 1781 / NBRC 1676 / NRRL YB-4239</strain>
    </source>
</reference>
<dbReference type="GO" id="GO:0005769">
    <property type="term" value="C:early endosome"/>
    <property type="evidence" value="ECO:0007669"/>
    <property type="project" value="TreeGrafter"/>
</dbReference>
<comment type="subcellular location">
    <subcellularLocation>
        <location evidence="1">Membrane</location>
        <topology evidence="1">Multi-pass membrane protein</topology>
    </subcellularLocation>
</comment>
<gene>
    <name evidence="10" type="ORF">LELG_00091</name>
</gene>
<organism evidence="10 11">
    <name type="scientific">Lodderomyces elongisporus (strain ATCC 11503 / CBS 2605 / JCM 1781 / NBRC 1676 / NRRL YB-4239)</name>
    <name type="common">Yeast</name>
    <name type="synonym">Saccharomyces elongisporus</name>
    <dbReference type="NCBI Taxonomy" id="379508"/>
    <lineage>
        <taxon>Eukaryota</taxon>
        <taxon>Fungi</taxon>
        <taxon>Dikarya</taxon>
        <taxon>Ascomycota</taxon>
        <taxon>Saccharomycotina</taxon>
        <taxon>Pichiomycetes</taxon>
        <taxon>Debaryomycetaceae</taxon>
        <taxon>Candida/Lodderomyces clade</taxon>
        <taxon>Lodderomyces</taxon>
    </lineage>
</organism>
<dbReference type="SUPFAM" id="SSF81340">
    <property type="entry name" value="Clc chloride channel"/>
    <property type="match status" value="1"/>
</dbReference>
<feature type="region of interest" description="Disordered" evidence="8">
    <location>
        <begin position="248"/>
        <end position="277"/>
    </location>
</feature>
<sequence>MLAASSLNLPSLLTIRDFYNDFTTIDWTKAYLKGNQFNYSLEKKKWIGKHDPSDCTNNGSENNNTSGGNDFLGYKDIQLGKKISTLQKQYFTLGRWLLIVLIGLFFSIIAYVIDKFEIFFVGVKYGYCRTNWLASQIACCTNFDNSVFLSSAAQNFSTGEHCSGWISWSDYFKEEWAVPHLKLDYVIYVVLSIISALLACLITLTTKISGGAMDESREKTDKYKHNSKILAPASTTNDITVNMPITTTTTTPATPATPATTPATPATTPTTPSNNNIKPRVIYTANGSGVPEVKTILSGFVIRRFLGVYTLIAKTAALIFAIASGMSLGKEGPYVHLATCVGNITSRYFPFIYKNDFFEKQILSASASAGVALAFGSPLGGVLFILEEINNYLPSHHLFQVFFCAIISTLFLKFLDPYGTGKTVLFELEYSSDWKPIELVFFVLIGMSGGAFGAAFVKFVNWWPKKFRTKRWIKNNPLFEVFLVAALTGIVTFWNPYTKQASAELILDLATSCSGGEPDRSLCPTTRDQYISEIVSLLTAFIVKLVLTFITFGLKLPCGIYVPSMVVGALYGRVLAMCIQFIGLILKDTSTLSFMCMPNSTNCVDMGIYAMISAGAFMAGVTRMNITIVTILFELTSSYTYVLPISIAIAVANWFGGLFEKNSLYESLLIANDYPFMSPETEPIDPMVNARDIVGDDVVPKQQQQQQEEQYLKQHSHKTVDISVRDLSEVDEKIYIDLSDLDLVLFDVLQQKLILLANKCLLDGCIPLLKNEVCVGLLYFTELEICLDRILSFSQEFGINCENVSCKLLNSTLSPVSSVKLTQPEDYFSYGSTIESIIGQEEFRIIFEDLLDLTKFVDTNPIFVNEDSELSFTHLIFDRIGNRVIVLLRNGKYSGVLHKKVLIDYLRRAAEP</sequence>
<feature type="transmembrane region" description="Helical" evidence="9">
    <location>
        <begin position="185"/>
        <end position="204"/>
    </location>
</feature>
<keyword evidence="7" id="KW-0868">Chloride</keyword>
<dbReference type="Proteomes" id="UP000001996">
    <property type="component" value="Unassembled WGS sequence"/>
</dbReference>
<accession>A5DRV5</accession>
<feature type="compositionally biased region" description="Low complexity" evidence="8">
    <location>
        <begin position="248"/>
        <end position="272"/>
    </location>
</feature>
<feature type="transmembrane region" description="Helical" evidence="9">
    <location>
        <begin position="439"/>
        <end position="457"/>
    </location>
</feature>
<feature type="transmembrane region" description="Helical" evidence="9">
    <location>
        <begin position="362"/>
        <end position="386"/>
    </location>
</feature>
<dbReference type="InParanoid" id="A5DRV5"/>
<keyword evidence="5" id="KW-0406">Ion transport</keyword>
<dbReference type="SUPFAM" id="SSF54631">
    <property type="entry name" value="CBS-domain pair"/>
    <property type="match status" value="1"/>
</dbReference>
<dbReference type="Pfam" id="PF00654">
    <property type="entry name" value="Voltage_CLC"/>
    <property type="match status" value="1"/>
</dbReference>
<keyword evidence="11" id="KW-1185">Reference proteome</keyword>
<evidence type="ECO:0000256" key="5">
    <source>
        <dbReference type="ARBA" id="ARBA00023065"/>
    </source>
</evidence>
<evidence type="ECO:0000256" key="7">
    <source>
        <dbReference type="ARBA" id="ARBA00023214"/>
    </source>
</evidence>
<dbReference type="eggNOG" id="KOG0475">
    <property type="taxonomic scope" value="Eukaryota"/>
</dbReference>
<dbReference type="PANTHER" id="PTHR45711:SF3">
    <property type="entry name" value="CLC CHANNEL"/>
    <property type="match status" value="1"/>
</dbReference>
<evidence type="ECO:0000256" key="3">
    <source>
        <dbReference type="ARBA" id="ARBA00022692"/>
    </source>
</evidence>
<dbReference type="Gene3D" id="1.10.3080.10">
    <property type="entry name" value="Clc chloride channel"/>
    <property type="match status" value="1"/>
</dbReference>
<evidence type="ECO:0000313" key="10">
    <source>
        <dbReference type="EMBL" id="EDK41913.1"/>
    </source>
</evidence>
<evidence type="ECO:0000256" key="1">
    <source>
        <dbReference type="ARBA" id="ARBA00004141"/>
    </source>
</evidence>
<feature type="transmembrane region" description="Helical" evidence="9">
    <location>
        <begin position="534"/>
        <end position="554"/>
    </location>
</feature>
<evidence type="ECO:0000256" key="8">
    <source>
        <dbReference type="SAM" id="MobiDB-lite"/>
    </source>
</evidence>
<evidence type="ECO:0008006" key="12">
    <source>
        <dbReference type="Google" id="ProtNLM"/>
    </source>
</evidence>
<feature type="transmembrane region" description="Helical" evidence="9">
    <location>
        <begin position="306"/>
        <end position="328"/>
    </location>
</feature>
<evidence type="ECO:0000256" key="9">
    <source>
        <dbReference type="SAM" id="Phobius"/>
    </source>
</evidence>
<dbReference type="OMA" id="TDWVHDT"/>
<evidence type="ECO:0000256" key="6">
    <source>
        <dbReference type="ARBA" id="ARBA00023136"/>
    </source>
</evidence>
<dbReference type="FunFam" id="1.10.3080.10:FF:000030">
    <property type="entry name" value="Chloride channel protein"/>
    <property type="match status" value="1"/>
</dbReference>
<keyword evidence="2" id="KW-0813">Transport</keyword>
<keyword evidence="3 9" id="KW-0812">Transmembrane</keyword>
<dbReference type="HOGENOM" id="CLU_003181_2_0_1"/>
<dbReference type="EMBL" id="CH981524">
    <property type="protein sequence ID" value="EDK41913.1"/>
    <property type="molecule type" value="Genomic_DNA"/>
</dbReference>
<feature type="transmembrane region" description="Helical" evidence="9">
    <location>
        <begin position="398"/>
        <end position="419"/>
    </location>
</feature>
<feature type="transmembrane region" description="Helical" evidence="9">
    <location>
        <begin position="478"/>
        <end position="497"/>
    </location>
</feature>
<evidence type="ECO:0000256" key="4">
    <source>
        <dbReference type="ARBA" id="ARBA00022989"/>
    </source>
</evidence>
<name>A5DRV5_LODEL</name>
<feature type="transmembrane region" description="Helical" evidence="9">
    <location>
        <begin position="566"/>
        <end position="586"/>
    </location>
</feature>
<dbReference type="AlphaFoldDB" id="A5DRV5"/>